<keyword evidence="2" id="KW-1185">Reference proteome</keyword>
<proteinExistence type="predicted"/>
<dbReference type="EMBL" id="CM041545">
    <property type="protein sequence ID" value="KAI3362144.1"/>
    <property type="molecule type" value="Genomic_DNA"/>
</dbReference>
<name>A0ACB8W323_9TELE</name>
<evidence type="ECO:0000313" key="2">
    <source>
        <dbReference type="Proteomes" id="UP000831701"/>
    </source>
</evidence>
<sequence length="195" mass="21326">MGLWESADVDVLPGKRCFAVESSQAERAISWAGWAPLTPPWLSPRRPSLSLPQIYTTFPRGRLADTLDATPPGGSSQIMTKSWPPTKKLAPCGTREGLLSGRWRLTIGWCWKQQTGGRREKEEEGEEEEEGARESDRQINWLCGMAVSVVSELSRVQDQGSGVHCSAAVRCAPQVLLETTTSQALVAGLMGQAQF</sequence>
<organism evidence="1 2">
    <name type="scientific">Scortum barcoo</name>
    <name type="common">barcoo grunter</name>
    <dbReference type="NCBI Taxonomy" id="214431"/>
    <lineage>
        <taxon>Eukaryota</taxon>
        <taxon>Metazoa</taxon>
        <taxon>Chordata</taxon>
        <taxon>Craniata</taxon>
        <taxon>Vertebrata</taxon>
        <taxon>Euteleostomi</taxon>
        <taxon>Actinopterygii</taxon>
        <taxon>Neopterygii</taxon>
        <taxon>Teleostei</taxon>
        <taxon>Neoteleostei</taxon>
        <taxon>Acanthomorphata</taxon>
        <taxon>Eupercaria</taxon>
        <taxon>Centrarchiformes</taxon>
        <taxon>Terapontoidei</taxon>
        <taxon>Terapontidae</taxon>
        <taxon>Scortum</taxon>
    </lineage>
</organism>
<comment type="caution">
    <text evidence="1">The sequence shown here is derived from an EMBL/GenBank/DDBJ whole genome shotgun (WGS) entry which is preliminary data.</text>
</comment>
<accession>A0ACB8W323</accession>
<reference evidence="1" key="1">
    <citation type="submission" date="2022-04" db="EMBL/GenBank/DDBJ databases">
        <title>Jade perch genome.</title>
        <authorList>
            <person name="Chao B."/>
        </authorList>
    </citation>
    <scope>NUCLEOTIDE SEQUENCE</scope>
    <source>
        <strain evidence="1">CB-2022</strain>
    </source>
</reference>
<dbReference type="Proteomes" id="UP000831701">
    <property type="component" value="Chromosome 15"/>
</dbReference>
<protein>
    <submittedName>
        <fullName evidence="1">Uncharacterized protein</fullName>
    </submittedName>
</protein>
<gene>
    <name evidence="1" type="ORF">L3Q82_012470</name>
</gene>
<evidence type="ECO:0000313" key="1">
    <source>
        <dbReference type="EMBL" id="KAI3362144.1"/>
    </source>
</evidence>